<sequence>MDNRVKKEDKNIAENDPFEYKFLKVDGIYVKFNHCQKCGKFHIDKQSVAPDKLINIEKLICERIKKLEADLKIKQEGPEMITFVCSQGFPYSLSYNPKYNGNFNAKKLVLPA</sequence>
<evidence type="ECO:0000313" key="1">
    <source>
        <dbReference type="Proteomes" id="UP000887579"/>
    </source>
</evidence>
<proteinExistence type="predicted"/>
<reference evidence="2" key="1">
    <citation type="submission" date="2022-11" db="UniProtKB">
        <authorList>
            <consortium name="WormBaseParasite"/>
        </authorList>
    </citation>
    <scope>IDENTIFICATION</scope>
</reference>
<protein>
    <submittedName>
        <fullName evidence="2">Uncharacterized protein</fullName>
    </submittedName>
</protein>
<accession>A0AC34F5C6</accession>
<dbReference type="WBParaSite" id="ES5_v2.g12297.t1">
    <property type="protein sequence ID" value="ES5_v2.g12297.t1"/>
    <property type="gene ID" value="ES5_v2.g12297"/>
</dbReference>
<organism evidence="1 2">
    <name type="scientific">Panagrolaimus sp. ES5</name>
    <dbReference type="NCBI Taxonomy" id="591445"/>
    <lineage>
        <taxon>Eukaryota</taxon>
        <taxon>Metazoa</taxon>
        <taxon>Ecdysozoa</taxon>
        <taxon>Nematoda</taxon>
        <taxon>Chromadorea</taxon>
        <taxon>Rhabditida</taxon>
        <taxon>Tylenchina</taxon>
        <taxon>Panagrolaimomorpha</taxon>
        <taxon>Panagrolaimoidea</taxon>
        <taxon>Panagrolaimidae</taxon>
        <taxon>Panagrolaimus</taxon>
    </lineage>
</organism>
<name>A0AC34F5C6_9BILA</name>
<evidence type="ECO:0000313" key="2">
    <source>
        <dbReference type="WBParaSite" id="ES5_v2.g12297.t1"/>
    </source>
</evidence>
<dbReference type="Proteomes" id="UP000887579">
    <property type="component" value="Unplaced"/>
</dbReference>